<dbReference type="EMBL" id="JAINUG010000078">
    <property type="protein sequence ID" value="KAJ8400132.1"/>
    <property type="molecule type" value="Genomic_DNA"/>
</dbReference>
<evidence type="ECO:0000256" key="5">
    <source>
        <dbReference type="ARBA" id="ARBA00022722"/>
    </source>
</evidence>
<evidence type="ECO:0000256" key="3">
    <source>
        <dbReference type="ARBA" id="ARBA00022679"/>
    </source>
</evidence>
<keyword evidence="4" id="KW-0548">Nucleotidyltransferase</keyword>
<dbReference type="Pfam" id="PF00078">
    <property type="entry name" value="RVT_1"/>
    <property type="match status" value="1"/>
</dbReference>
<reference evidence="10" key="1">
    <citation type="journal article" date="2023" name="Science">
        <title>Genome structures resolve the early diversification of teleost fishes.</title>
        <authorList>
            <person name="Parey E."/>
            <person name="Louis A."/>
            <person name="Montfort J."/>
            <person name="Bouchez O."/>
            <person name="Roques C."/>
            <person name="Iampietro C."/>
            <person name="Lluch J."/>
            <person name="Castinel A."/>
            <person name="Donnadieu C."/>
            <person name="Desvignes T."/>
            <person name="Floi Bucao C."/>
            <person name="Jouanno E."/>
            <person name="Wen M."/>
            <person name="Mejri S."/>
            <person name="Dirks R."/>
            <person name="Jansen H."/>
            <person name="Henkel C."/>
            <person name="Chen W.J."/>
            <person name="Zahm M."/>
            <person name="Cabau C."/>
            <person name="Klopp C."/>
            <person name="Thompson A.W."/>
            <person name="Robinson-Rechavi M."/>
            <person name="Braasch I."/>
            <person name="Lecointre G."/>
            <person name="Bobe J."/>
            <person name="Postlethwait J.H."/>
            <person name="Berthelot C."/>
            <person name="Roest Crollius H."/>
            <person name="Guiguen Y."/>
        </authorList>
    </citation>
    <scope>NUCLEOTIDE SEQUENCE</scope>
    <source>
        <strain evidence="10">NC1722</strain>
    </source>
</reference>
<dbReference type="SUPFAM" id="SSF56672">
    <property type="entry name" value="DNA/RNA polymerases"/>
    <property type="match status" value="1"/>
</dbReference>
<organism evidence="10 11">
    <name type="scientific">Aldrovandia affinis</name>
    <dbReference type="NCBI Taxonomy" id="143900"/>
    <lineage>
        <taxon>Eukaryota</taxon>
        <taxon>Metazoa</taxon>
        <taxon>Chordata</taxon>
        <taxon>Craniata</taxon>
        <taxon>Vertebrata</taxon>
        <taxon>Euteleostomi</taxon>
        <taxon>Actinopterygii</taxon>
        <taxon>Neopterygii</taxon>
        <taxon>Teleostei</taxon>
        <taxon>Notacanthiformes</taxon>
        <taxon>Halosauridae</taxon>
        <taxon>Aldrovandia</taxon>
    </lineage>
</organism>
<keyword evidence="3" id="KW-0808">Transferase</keyword>
<keyword evidence="5" id="KW-0540">Nuclease</keyword>
<keyword evidence="6" id="KW-0378">Hydrolase</keyword>
<dbReference type="InterPro" id="IPR050951">
    <property type="entry name" value="Retrovirus_Pol_polyprotein"/>
</dbReference>
<feature type="domain" description="Reverse transcriptase" evidence="9">
    <location>
        <begin position="404"/>
        <end position="597"/>
    </location>
</feature>
<dbReference type="SUPFAM" id="SSF50630">
    <property type="entry name" value="Acid proteases"/>
    <property type="match status" value="1"/>
</dbReference>
<evidence type="ECO:0000259" key="9">
    <source>
        <dbReference type="PROSITE" id="PS50878"/>
    </source>
</evidence>
<comment type="similarity">
    <text evidence="1">Belongs to the beta type-B retroviral polymerase family. HERV class-II K(HML-2) pol subfamily.</text>
</comment>
<dbReference type="InterPro" id="IPR021109">
    <property type="entry name" value="Peptidase_aspartic_dom_sf"/>
</dbReference>
<name>A0AAD7SD26_9TELE</name>
<dbReference type="CDD" id="cd09274">
    <property type="entry name" value="RNase_HI_RT_Ty3"/>
    <property type="match status" value="1"/>
</dbReference>
<dbReference type="Gene3D" id="3.10.10.10">
    <property type="entry name" value="HIV Type 1 Reverse Transcriptase, subunit A, domain 1"/>
    <property type="match status" value="1"/>
</dbReference>
<gene>
    <name evidence="10" type="ORF">AAFF_G00398260</name>
</gene>
<evidence type="ECO:0000256" key="2">
    <source>
        <dbReference type="ARBA" id="ARBA00012180"/>
    </source>
</evidence>
<dbReference type="InterPro" id="IPR043128">
    <property type="entry name" value="Rev_trsase/Diguanyl_cyclase"/>
</dbReference>
<dbReference type="Gene3D" id="2.40.70.10">
    <property type="entry name" value="Acid Proteases"/>
    <property type="match status" value="1"/>
</dbReference>
<evidence type="ECO:0000256" key="4">
    <source>
        <dbReference type="ARBA" id="ARBA00022695"/>
    </source>
</evidence>
<dbReference type="InterPro" id="IPR041577">
    <property type="entry name" value="RT_RNaseH_2"/>
</dbReference>
<dbReference type="EC" id="3.1.26.4" evidence="2"/>
<feature type="compositionally biased region" description="Polar residues" evidence="8">
    <location>
        <begin position="204"/>
        <end position="213"/>
    </location>
</feature>
<dbReference type="GO" id="GO:0004523">
    <property type="term" value="F:RNA-DNA hybrid ribonuclease activity"/>
    <property type="evidence" value="ECO:0007669"/>
    <property type="project" value="UniProtKB-EC"/>
</dbReference>
<dbReference type="InterPro" id="IPR043502">
    <property type="entry name" value="DNA/RNA_pol_sf"/>
</dbReference>
<dbReference type="GO" id="GO:0016779">
    <property type="term" value="F:nucleotidyltransferase activity"/>
    <property type="evidence" value="ECO:0007669"/>
    <property type="project" value="UniProtKB-KW"/>
</dbReference>
<comment type="caution">
    <text evidence="10">The sequence shown here is derived from an EMBL/GenBank/DDBJ whole genome shotgun (WGS) entry which is preliminary data.</text>
</comment>
<protein>
    <recommendedName>
        <fullName evidence="2">ribonuclease H</fullName>
        <ecNumber evidence="2">3.1.26.4</ecNumber>
    </recommendedName>
</protein>
<dbReference type="PANTHER" id="PTHR37984">
    <property type="entry name" value="PROTEIN CBG26694"/>
    <property type="match status" value="1"/>
</dbReference>
<sequence length="910" mass="100862">MASLLETNDCTCLEPIVVVGCTCVGDFCHVPVTVEGVPCSGLVDTGSLVTLVRPDLVSGWTQFEPTTVQLRTVTGELAPMKGRGVLTLTVGGRTVRHPVWLAAVQDPCILGLDFLRATGCQLDLEKGTLHLQGGPAVTMAPPNVSVSQPTRLLTQTVAAAETCNRDPTPTLLRVVPPPHPPSPMHHGYPHTPAAECETPPPLLSPTQRSCPSPTSMARLSMNTGHTPLAQQPQAGEEMTLLAVRGIWEKNCDGLSPQQQEQLWQLLLRFKDSCYDRHSSSQKQTWRPDKVSVSQPTRLWCLSESHQTESYLSGRSFQVAWAGKIQGKGGTARNTATSWPTAINAVEGDRARSSHSFALCEEGLGQTHLVQHEIDIGDALPIRMRPRRLPLARQEAADKALREMQQAGIIEPSESPWALPIVMVPKKGGQRRFCVDYRRLNEVTRKDSYPLPRTDEALDLVTGSSWFSSLDLHSGYFQVPLSPAARPKTTFCTSRGLWQFRVLSFGLCNAPATFERLMDRVLAGIPRKECLVYLDDILAHGSSFEAALGALRRMLERVAAAGLKLHPEKCHFMRREKDRAFAWSEECQEAFSRLQNALIRAPVLAPPDPTLSFILDTDASNVGMGGVLAQVGPEGERVVPYFSRTFNKAERRYCVTRRELLAMLLAIWHFKYYLCGLPFTVRTDYSALQWLMSFKEPEGQVARWIEELQAYDFTVVHRAGACHTNADALSCRLCTADGCHYCERKEARERDLCVEGEGCATVRQVGMPVCCELQTVDVAEWRQQQEQDTDLCPVLQWVEAQQRPPWEEVAVLSTAVKGLWSKFGALRLCEGVLQRAWKEPATGEEKWQVVVPKALRETVLGALTSPPCTHPGLATLTPDGPLFPFPQYHCPCPWCPRAATRYPRPGPQHPS</sequence>
<accession>A0AAD7SD26</accession>
<dbReference type="Pfam" id="PF13650">
    <property type="entry name" value="Asp_protease_2"/>
    <property type="match status" value="1"/>
</dbReference>
<evidence type="ECO:0000256" key="1">
    <source>
        <dbReference type="ARBA" id="ARBA00010879"/>
    </source>
</evidence>
<dbReference type="FunFam" id="3.10.20.370:FF:000001">
    <property type="entry name" value="Retrovirus-related Pol polyprotein from transposon 17.6-like protein"/>
    <property type="match status" value="1"/>
</dbReference>
<evidence type="ECO:0000256" key="7">
    <source>
        <dbReference type="ARBA" id="ARBA00023268"/>
    </source>
</evidence>
<evidence type="ECO:0000256" key="8">
    <source>
        <dbReference type="SAM" id="MobiDB-lite"/>
    </source>
</evidence>
<evidence type="ECO:0000313" key="11">
    <source>
        <dbReference type="Proteomes" id="UP001221898"/>
    </source>
</evidence>
<dbReference type="InterPro" id="IPR000477">
    <property type="entry name" value="RT_dom"/>
</dbReference>
<dbReference type="AlphaFoldDB" id="A0AAD7SD26"/>
<evidence type="ECO:0000256" key="6">
    <source>
        <dbReference type="ARBA" id="ARBA00022759"/>
    </source>
</evidence>
<dbReference type="PROSITE" id="PS50878">
    <property type="entry name" value="RT_POL"/>
    <property type="match status" value="1"/>
</dbReference>
<keyword evidence="7" id="KW-0511">Multifunctional enzyme</keyword>
<dbReference type="CDD" id="cd01647">
    <property type="entry name" value="RT_LTR"/>
    <property type="match status" value="1"/>
</dbReference>
<proteinExistence type="inferred from homology"/>
<keyword evidence="6" id="KW-0255">Endonuclease</keyword>
<dbReference type="Gene3D" id="3.10.20.370">
    <property type="match status" value="1"/>
</dbReference>
<dbReference type="PANTHER" id="PTHR37984:SF5">
    <property type="entry name" value="PROTEIN NYNRIN-LIKE"/>
    <property type="match status" value="1"/>
</dbReference>
<evidence type="ECO:0000313" key="10">
    <source>
        <dbReference type="EMBL" id="KAJ8400132.1"/>
    </source>
</evidence>
<dbReference type="Pfam" id="PF17919">
    <property type="entry name" value="RT_RNaseH_2"/>
    <property type="match status" value="1"/>
</dbReference>
<keyword evidence="11" id="KW-1185">Reference proteome</keyword>
<dbReference type="Gene3D" id="3.30.70.270">
    <property type="match status" value="1"/>
</dbReference>
<dbReference type="Proteomes" id="UP001221898">
    <property type="component" value="Unassembled WGS sequence"/>
</dbReference>
<feature type="region of interest" description="Disordered" evidence="8">
    <location>
        <begin position="194"/>
        <end position="213"/>
    </location>
</feature>